<dbReference type="Proteomes" id="UP001150941">
    <property type="component" value="Unassembled WGS sequence"/>
</dbReference>
<proteinExistence type="predicted"/>
<reference evidence="2" key="2">
    <citation type="journal article" date="2023" name="IMA Fungus">
        <title>Comparative genomic study of the Penicillium genus elucidates a diverse pangenome and 15 lateral gene transfer events.</title>
        <authorList>
            <person name="Petersen C."/>
            <person name="Sorensen T."/>
            <person name="Nielsen M.R."/>
            <person name="Sondergaard T.E."/>
            <person name="Sorensen J.L."/>
            <person name="Fitzpatrick D.A."/>
            <person name="Frisvad J.C."/>
            <person name="Nielsen K.L."/>
        </authorList>
    </citation>
    <scope>NUCLEOTIDE SEQUENCE</scope>
    <source>
        <strain evidence="2">IBT 19713</strain>
    </source>
</reference>
<organism evidence="2 3">
    <name type="scientific">Penicillium chermesinum</name>
    <dbReference type="NCBI Taxonomy" id="63820"/>
    <lineage>
        <taxon>Eukaryota</taxon>
        <taxon>Fungi</taxon>
        <taxon>Dikarya</taxon>
        <taxon>Ascomycota</taxon>
        <taxon>Pezizomycotina</taxon>
        <taxon>Eurotiomycetes</taxon>
        <taxon>Eurotiomycetidae</taxon>
        <taxon>Eurotiales</taxon>
        <taxon>Aspergillaceae</taxon>
        <taxon>Penicillium</taxon>
    </lineage>
</organism>
<dbReference type="OrthoDB" id="3200163at2759"/>
<dbReference type="AlphaFoldDB" id="A0A9W9TRU7"/>
<feature type="domain" description="Carboxylesterase type B" evidence="1">
    <location>
        <begin position="10"/>
        <end position="454"/>
    </location>
</feature>
<dbReference type="PANTHER" id="PTHR43142:SF11">
    <property type="entry name" value="CARBOXYLIC ESTER HYDROLASE"/>
    <property type="match status" value="1"/>
</dbReference>
<name>A0A9W9TRU7_9EURO</name>
<dbReference type="Pfam" id="PF00135">
    <property type="entry name" value="COesterase"/>
    <property type="match status" value="1"/>
</dbReference>
<dbReference type="EMBL" id="JAPQKS010000003">
    <property type="protein sequence ID" value="KAJ5239076.1"/>
    <property type="molecule type" value="Genomic_DNA"/>
</dbReference>
<dbReference type="InterPro" id="IPR002018">
    <property type="entry name" value="CarbesteraseB"/>
</dbReference>
<comment type="caution">
    <text evidence="2">The sequence shown here is derived from an EMBL/GenBank/DDBJ whole genome shotgun (WGS) entry which is preliminary data.</text>
</comment>
<dbReference type="GO" id="GO:0072330">
    <property type="term" value="P:monocarboxylic acid biosynthetic process"/>
    <property type="evidence" value="ECO:0007669"/>
    <property type="project" value="UniProtKB-ARBA"/>
</dbReference>
<dbReference type="GO" id="GO:0017000">
    <property type="term" value="P:antibiotic biosynthetic process"/>
    <property type="evidence" value="ECO:0007669"/>
    <property type="project" value="UniProtKB-ARBA"/>
</dbReference>
<dbReference type="PANTHER" id="PTHR43142">
    <property type="entry name" value="CARBOXYLIC ESTER HYDROLASE"/>
    <property type="match status" value="1"/>
</dbReference>
<gene>
    <name evidence="2" type="ORF">N7468_003695</name>
</gene>
<reference evidence="2" key="1">
    <citation type="submission" date="2022-11" db="EMBL/GenBank/DDBJ databases">
        <authorList>
            <person name="Petersen C."/>
        </authorList>
    </citation>
    <scope>NUCLEOTIDE SEQUENCE</scope>
    <source>
        <strain evidence="2">IBT 19713</strain>
    </source>
</reference>
<evidence type="ECO:0000313" key="3">
    <source>
        <dbReference type="Proteomes" id="UP001150941"/>
    </source>
</evidence>
<dbReference type="RefSeq" id="XP_058331995.1">
    <property type="nucleotide sequence ID" value="XM_058472992.1"/>
</dbReference>
<dbReference type="GeneID" id="83200295"/>
<dbReference type="InterPro" id="IPR029058">
    <property type="entry name" value="AB_hydrolase_fold"/>
</dbReference>
<dbReference type="Gene3D" id="3.40.50.1820">
    <property type="entry name" value="alpha/beta hydrolase"/>
    <property type="match status" value="1"/>
</dbReference>
<protein>
    <recommendedName>
        <fullName evidence="1">Carboxylesterase type B domain-containing protein</fullName>
    </recommendedName>
</protein>
<evidence type="ECO:0000259" key="1">
    <source>
        <dbReference type="Pfam" id="PF00135"/>
    </source>
</evidence>
<sequence>MTILESATLGNTKGITSNGVTEFLGIKYATLKNRFAEAEITQHSSTETLDATKLGNASLQVPFALSIEFEHAQHSLQSHRIDTSSVDCLNLNITLPEGCSAASKLPVLVYIHGGAFFVGCNSWPQYQMRRFVKLSVEKGVPTIVVTINYRLGPPGFMSSAELRGAGYKPNNGIRDQRVAFTWIHKYIQEFGGDPENITAAGQSAGGASVVYNLHSHEPLFRRAVSISGTSPLMKGFPYEFHEEMYKKAVEALGLRDADPEDRINALLTMPDDELVRKIPVTIQTAPAIDNEVIHPGVSHSVLENLDSKPLPGMEWCQELLIGENEADSSILGWVPPHIRINPAARFTDAVNKILSSQPAVAHEILKAYNITPDTPDETAVESVFKFLGDIKFHAPALNFVHGWKGKGYVYYFNEGNPWEGPWKGRANHILEVFYLFQNFNEFLTAEQKQVATAFAHDVLKFCHGISPWPAITPGQIQTVFSARVYGPSQEGHVSRIAGRAFGGESMQRGILFDSAAKTSWSLILQIHEELTSA</sequence>
<keyword evidence="3" id="KW-1185">Reference proteome</keyword>
<accession>A0A9W9TRU7</accession>
<dbReference type="SUPFAM" id="SSF53474">
    <property type="entry name" value="alpha/beta-Hydrolases"/>
    <property type="match status" value="1"/>
</dbReference>
<evidence type="ECO:0000313" key="2">
    <source>
        <dbReference type="EMBL" id="KAJ5239076.1"/>
    </source>
</evidence>